<evidence type="ECO:0000256" key="1">
    <source>
        <dbReference type="SAM" id="MobiDB-lite"/>
    </source>
</evidence>
<dbReference type="EMBL" id="RZGK01000024">
    <property type="protein sequence ID" value="KAF9690401.1"/>
    <property type="molecule type" value="Genomic_DNA"/>
</dbReference>
<feature type="compositionally biased region" description="Polar residues" evidence="1">
    <location>
        <begin position="252"/>
        <end position="295"/>
    </location>
</feature>
<dbReference type="AlphaFoldDB" id="A0A8H7IUR7"/>
<comment type="caution">
    <text evidence="2">The sequence shown here is derived from an EMBL/GenBank/DDBJ whole genome shotgun (WGS) entry which is preliminary data.</text>
</comment>
<evidence type="ECO:0000313" key="2">
    <source>
        <dbReference type="EMBL" id="KAF9690401.1"/>
    </source>
</evidence>
<accession>A0A8H7IUR7</accession>
<sequence length="455" mass="49998">MIFSFPPPFQLGDQDITPTIAASKHQEVERKIWLYWIQHGVMPLAFPCGIFFHGGVFDPPLGTEIRIPDEWERCLERTPEQWYDHTSPIEPWQKDPLRSQRAQRREDYVQAMLYNEIDAVRTHWYGNPSPTGGYFRVGRPSPPRGGHNRQPSYYGAHQSPPTPATPSTLNKSKSRRTDRESPSQNAIGSIGPPEAGSPRVSRGDFSSFPVNLFGRRKTQSMSQSQTGSVLGRSSPGSFDASVRTPTKIPAPTVSSTFESQRGEQSSKTTLSPSAVASSPATNISPYPATPQSSLSLRQRRKTLMICNSPTANTEPDSAPYSPTPAPRKRYPRNFGYVQNDFKDEIISPSGGGCSSDTSTNFSHDAKEAVDVSGGISDNTGTGGSNIRDNADPNPSELNSGDHSVVESSVLGPESELVSQHKQGQSPRLRSLIDYEYSEAWSSAFARPWPRDGGRE</sequence>
<feature type="region of interest" description="Disordered" evidence="1">
    <location>
        <begin position="307"/>
        <end position="332"/>
    </location>
</feature>
<organism evidence="2 3">
    <name type="scientific">Ascochyta lentis</name>
    <dbReference type="NCBI Taxonomy" id="205686"/>
    <lineage>
        <taxon>Eukaryota</taxon>
        <taxon>Fungi</taxon>
        <taxon>Dikarya</taxon>
        <taxon>Ascomycota</taxon>
        <taxon>Pezizomycotina</taxon>
        <taxon>Dothideomycetes</taxon>
        <taxon>Pleosporomycetidae</taxon>
        <taxon>Pleosporales</taxon>
        <taxon>Pleosporineae</taxon>
        <taxon>Didymellaceae</taxon>
        <taxon>Ascochyta</taxon>
    </lineage>
</organism>
<protein>
    <submittedName>
        <fullName evidence="2">Uncharacterized protein</fullName>
    </submittedName>
</protein>
<feature type="compositionally biased region" description="Polar residues" evidence="1">
    <location>
        <begin position="416"/>
        <end position="426"/>
    </location>
</feature>
<proteinExistence type="predicted"/>
<dbReference type="Proteomes" id="UP000651452">
    <property type="component" value="Unassembled WGS sequence"/>
</dbReference>
<gene>
    <name evidence="2" type="ORF">EKO04_011607</name>
</gene>
<feature type="compositionally biased region" description="Polar residues" evidence="1">
    <location>
        <begin position="219"/>
        <end position="228"/>
    </location>
</feature>
<reference evidence="2" key="1">
    <citation type="submission" date="2018-12" db="EMBL/GenBank/DDBJ databases">
        <authorList>
            <person name="Syme R.A."/>
            <person name="Farfan-Caceres L."/>
            <person name="Lichtenzveig J."/>
        </authorList>
    </citation>
    <scope>NUCLEOTIDE SEQUENCE</scope>
    <source>
        <strain evidence="2">Al4</strain>
    </source>
</reference>
<evidence type="ECO:0000313" key="3">
    <source>
        <dbReference type="Proteomes" id="UP000651452"/>
    </source>
</evidence>
<keyword evidence="3" id="KW-1185">Reference proteome</keyword>
<feature type="compositionally biased region" description="Polar residues" evidence="1">
    <location>
        <begin position="375"/>
        <end position="387"/>
    </location>
</feature>
<reference evidence="2" key="2">
    <citation type="submission" date="2020-09" db="EMBL/GenBank/DDBJ databases">
        <title>Reference genome assembly for Australian Ascochyta lentis isolate Al4.</title>
        <authorList>
            <person name="Lee R.C."/>
            <person name="Farfan-Caceres L.M."/>
            <person name="Debler J.W."/>
            <person name="Williams A.H."/>
            <person name="Henares B.M."/>
        </authorList>
    </citation>
    <scope>NUCLEOTIDE SEQUENCE</scope>
    <source>
        <strain evidence="2">Al4</strain>
    </source>
</reference>
<feature type="region of interest" description="Disordered" evidence="1">
    <location>
        <begin position="135"/>
        <end position="295"/>
    </location>
</feature>
<feature type="region of interest" description="Disordered" evidence="1">
    <location>
        <begin position="369"/>
        <end position="426"/>
    </location>
</feature>
<name>A0A8H7IUR7_9PLEO</name>